<evidence type="ECO:0000313" key="1">
    <source>
        <dbReference type="EMBL" id="OCB87178.1"/>
    </source>
</evidence>
<comment type="caution">
    <text evidence="1">The sequence shown here is derived from an EMBL/GenBank/DDBJ whole genome shotgun (WGS) entry which is preliminary data.</text>
</comment>
<dbReference type="SUPFAM" id="SSF81383">
    <property type="entry name" value="F-box domain"/>
    <property type="match status" value="1"/>
</dbReference>
<dbReference type="InterPro" id="IPR036047">
    <property type="entry name" value="F-box-like_dom_sf"/>
</dbReference>
<protein>
    <recommendedName>
        <fullName evidence="3">F-box domain-containing protein</fullName>
    </recommendedName>
</protein>
<dbReference type="OrthoDB" id="3063971at2759"/>
<reference evidence="1" key="1">
    <citation type="submission" date="2016-06" db="EMBL/GenBank/DDBJ databases">
        <title>Draft Genome sequence of the fungus Inonotus baumii.</title>
        <authorList>
            <person name="Zhu H."/>
            <person name="Lin W."/>
        </authorList>
    </citation>
    <scope>NUCLEOTIDE SEQUENCE</scope>
    <source>
        <strain evidence="1">821</strain>
    </source>
</reference>
<keyword evidence="2" id="KW-1185">Reference proteome</keyword>
<name>A0A9Q5HWA1_SANBA</name>
<dbReference type="AlphaFoldDB" id="A0A9Q5HWA1"/>
<organism evidence="1 2">
    <name type="scientific">Sanghuangporus baumii</name>
    <name type="common">Phellinus baumii</name>
    <dbReference type="NCBI Taxonomy" id="108892"/>
    <lineage>
        <taxon>Eukaryota</taxon>
        <taxon>Fungi</taxon>
        <taxon>Dikarya</taxon>
        <taxon>Basidiomycota</taxon>
        <taxon>Agaricomycotina</taxon>
        <taxon>Agaricomycetes</taxon>
        <taxon>Hymenochaetales</taxon>
        <taxon>Hymenochaetaceae</taxon>
        <taxon>Sanghuangporus</taxon>
    </lineage>
</organism>
<dbReference type="EMBL" id="LNZH02000194">
    <property type="protein sequence ID" value="OCB87178.1"/>
    <property type="molecule type" value="Genomic_DNA"/>
</dbReference>
<sequence>MFKDPREYLKKYENMLSLFRALTASLEHKATSLKEQIDSAVRYCGIRKLPNELLFIVMDYVVSEFRDIFTLTCICSRFRSLAISAPKLWANCRLQLFSPAREVSLIADMSRGLPLSAALMSSFTYESDLLALERIFYYRHLLGTLDIVIVDTDVERELMKRIQPVLLNLTLTHTGWCPEVPTSQFYETWEMPELRYLDTNFIPPKVLAKTITSFKFEIEWSVDYLSDFNLLLEFLASCPSLENLEVAFNHLLDHVYPETGDAVAMRNLKSLTLRVKSPKYFSWLTRFLERLVIDNVTDLSLRLNKLRRSCFNDDVLARRMTQYQETETWGPIILSRIAKIPHLREMKLYIEEDRIGKEGEKGPSEDITILTFISVVRELAPTLERFVSINPLCHIHMHRKNMHIPGGWTILDIDHAKTLTLEQLLVLMDWTKTTSGILLLRDCPSIREDQLRSVIPEWLKIAKPGLSKNGLLVNCLQYDVVLHLDSNERIKIRYMYS</sequence>
<evidence type="ECO:0000313" key="2">
    <source>
        <dbReference type="Proteomes" id="UP000757232"/>
    </source>
</evidence>
<dbReference type="Proteomes" id="UP000757232">
    <property type="component" value="Unassembled WGS sequence"/>
</dbReference>
<proteinExistence type="predicted"/>
<evidence type="ECO:0008006" key="3">
    <source>
        <dbReference type="Google" id="ProtNLM"/>
    </source>
</evidence>
<accession>A0A9Q5HWA1</accession>
<gene>
    <name evidence="1" type="ORF">A7U60_g5693</name>
</gene>